<dbReference type="EMBL" id="FOHU01000007">
    <property type="protein sequence ID" value="SET29935.1"/>
    <property type="molecule type" value="Genomic_DNA"/>
</dbReference>
<dbReference type="InterPro" id="IPR041479">
    <property type="entry name" value="TetR_CgmR_C"/>
</dbReference>
<keyword evidence="2 4" id="KW-0238">DNA-binding</keyword>
<keyword evidence="7" id="KW-1185">Reference proteome</keyword>
<evidence type="ECO:0000256" key="4">
    <source>
        <dbReference type="PROSITE-ProRule" id="PRU00335"/>
    </source>
</evidence>
<evidence type="ECO:0000256" key="1">
    <source>
        <dbReference type="ARBA" id="ARBA00023015"/>
    </source>
</evidence>
<dbReference type="Pfam" id="PF00440">
    <property type="entry name" value="TetR_N"/>
    <property type="match status" value="1"/>
</dbReference>
<evidence type="ECO:0000259" key="5">
    <source>
        <dbReference type="PROSITE" id="PS50977"/>
    </source>
</evidence>
<proteinExistence type="predicted"/>
<organism evidence="6 7">
    <name type="scientific">Natronincola peptidivorans</name>
    <dbReference type="NCBI Taxonomy" id="426128"/>
    <lineage>
        <taxon>Bacteria</taxon>
        <taxon>Bacillati</taxon>
        <taxon>Bacillota</taxon>
        <taxon>Clostridia</taxon>
        <taxon>Peptostreptococcales</taxon>
        <taxon>Natronincolaceae</taxon>
        <taxon>Natronincola</taxon>
    </lineage>
</organism>
<dbReference type="Proteomes" id="UP000199568">
    <property type="component" value="Unassembled WGS sequence"/>
</dbReference>
<feature type="domain" description="HTH tetR-type" evidence="5">
    <location>
        <begin position="4"/>
        <end position="64"/>
    </location>
</feature>
<dbReference type="PRINTS" id="PR00455">
    <property type="entry name" value="HTHTETR"/>
</dbReference>
<dbReference type="InterPro" id="IPR050109">
    <property type="entry name" value="HTH-type_TetR-like_transc_reg"/>
</dbReference>
<feature type="DNA-binding region" description="H-T-H motif" evidence="4">
    <location>
        <begin position="27"/>
        <end position="46"/>
    </location>
</feature>
<reference evidence="6 7" key="1">
    <citation type="submission" date="2016-10" db="EMBL/GenBank/DDBJ databases">
        <authorList>
            <person name="de Groot N.N."/>
        </authorList>
    </citation>
    <scope>NUCLEOTIDE SEQUENCE [LARGE SCALE GENOMIC DNA]</scope>
    <source>
        <strain evidence="6 7">DSM 18979</strain>
    </source>
</reference>
<evidence type="ECO:0000313" key="6">
    <source>
        <dbReference type="EMBL" id="SET29935.1"/>
    </source>
</evidence>
<dbReference type="STRING" id="426128.SAMN05660297_01977"/>
<dbReference type="PANTHER" id="PTHR30055:SF234">
    <property type="entry name" value="HTH-TYPE TRANSCRIPTIONAL REGULATOR BETI"/>
    <property type="match status" value="1"/>
</dbReference>
<accession>A0A1I0DC97</accession>
<sequence length="185" mass="20474">MSATDTKEAILNAASSIIIQRGINHFTLEEVARAAGVSKGGLLYHFPSKNELIKEMLAKLLAEAEGGVAPTEHELNNPYTRERWLLEYIKTSYTATSVDRELTTGLLAAIATNKELIGPIRDYFSKRQQELDQCEDPVLATIIKLASDGMRFAKILDIDVLSDEAKGKVALRLKQLLKESSKNID</sequence>
<dbReference type="Gene3D" id="1.10.357.10">
    <property type="entry name" value="Tetracycline Repressor, domain 2"/>
    <property type="match status" value="1"/>
</dbReference>
<dbReference type="GO" id="GO:0000976">
    <property type="term" value="F:transcription cis-regulatory region binding"/>
    <property type="evidence" value="ECO:0007669"/>
    <property type="project" value="TreeGrafter"/>
</dbReference>
<dbReference type="SUPFAM" id="SSF46689">
    <property type="entry name" value="Homeodomain-like"/>
    <property type="match status" value="1"/>
</dbReference>
<evidence type="ECO:0000256" key="3">
    <source>
        <dbReference type="ARBA" id="ARBA00023163"/>
    </source>
</evidence>
<dbReference type="Pfam" id="PF17937">
    <property type="entry name" value="TetR_C_28"/>
    <property type="match status" value="1"/>
</dbReference>
<dbReference type="PANTHER" id="PTHR30055">
    <property type="entry name" value="HTH-TYPE TRANSCRIPTIONAL REGULATOR RUTR"/>
    <property type="match status" value="1"/>
</dbReference>
<dbReference type="RefSeq" id="WP_170834764.1">
    <property type="nucleotide sequence ID" value="NZ_FOHU01000007.1"/>
</dbReference>
<dbReference type="InterPro" id="IPR009057">
    <property type="entry name" value="Homeodomain-like_sf"/>
</dbReference>
<protein>
    <submittedName>
        <fullName evidence="6">Transcriptional regulator, TetR family</fullName>
    </submittedName>
</protein>
<dbReference type="InterPro" id="IPR001647">
    <property type="entry name" value="HTH_TetR"/>
</dbReference>
<dbReference type="AlphaFoldDB" id="A0A1I0DC97"/>
<evidence type="ECO:0000256" key="2">
    <source>
        <dbReference type="ARBA" id="ARBA00023125"/>
    </source>
</evidence>
<keyword evidence="1" id="KW-0805">Transcription regulation</keyword>
<gene>
    <name evidence="6" type="ORF">SAMN05660297_01977</name>
</gene>
<evidence type="ECO:0000313" key="7">
    <source>
        <dbReference type="Proteomes" id="UP000199568"/>
    </source>
</evidence>
<dbReference type="GO" id="GO:0003700">
    <property type="term" value="F:DNA-binding transcription factor activity"/>
    <property type="evidence" value="ECO:0007669"/>
    <property type="project" value="TreeGrafter"/>
</dbReference>
<dbReference type="PROSITE" id="PS50977">
    <property type="entry name" value="HTH_TETR_2"/>
    <property type="match status" value="1"/>
</dbReference>
<name>A0A1I0DC97_9FIRM</name>
<keyword evidence="3" id="KW-0804">Transcription</keyword>